<reference evidence="2 3" key="1">
    <citation type="journal article" date="2010" name="J. Virol.">
        <title>Host range, prevalence, and genetic diversity of adenoviruses in bats.</title>
        <authorList>
            <person name="Li Y."/>
            <person name="Ge X."/>
            <person name="Zhang H."/>
            <person name="Zhou P."/>
            <person name="Zhu Y."/>
            <person name="Zhang Y."/>
            <person name="Yuan J."/>
            <person name="Wang L.F."/>
            <person name="Shi Z."/>
        </authorList>
    </citation>
    <scope>NUCLEOTIDE SEQUENCE [LARGE SCALE GENOMIC DNA]</scope>
    <source>
        <strain evidence="2">TJM</strain>
    </source>
</reference>
<name>D3X7C7_9ADEN</name>
<feature type="region of interest" description="Disordered" evidence="1">
    <location>
        <begin position="106"/>
        <end position="155"/>
    </location>
</feature>
<dbReference type="RefSeq" id="YP_005271196.1">
    <property type="nucleotide sequence ID" value="NC_016895.2"/>
</dbReference>
<feature type="compositionally biased region" description="Basic and acidic residues" evidence="1">
    <location>
        <begin position="30"/>
        <end position="45"/>
    </location>
</feature>
<dbReference type="GeneID" id="11763510"/>
<dbReference type="Proteomes" id="UP000123387">
    <property type="component" value="Segment"/>
</dbReference>
<dbReference type="OrthoDB" id="23792at10239"/>
<organism evidence="2 3">
    <name type="scientific">bat adenovirus 3</name>
    <dbReference type="NCBI Taxonomy" id="2758098"/>
    <lineage>
        <taxon>Viruses</taxon>
        <taxon>Varidnaviria</taxon>
        <taxon>Bamfordvirae</taxon>
        <taxon>Preplasmiviricota</taxon>
        <taxon>Polisuviricotina</taxon>
        <taxon>Pharingeaviricetes</taxon>
        <taxon>Rowavirales</taxon>
        <taxon>Adenoviridae</taxon>
        <taxon>Mastadenovirus</taxon>
        <taxon>Mastadenovirus musauriti</taxon>
        <taxon>Bat mastadenovirus A</taxon>
    </lineage>
</organism>
<accession>D3X7C7</accession>
<evidence type="ECO:0000313" key="3">
    <source>
        <dbReference type="Proteomes" id="UP000123387"/>
    </source>
</evidence>
<protein>
    <submittedName>
        <fullName evidence="2">Encapsidation protein 22K</fullName>
    </submittedName>
</protein>
<sequence>MEDETGSLSVEDISEEELESLPDLSPPASEETRPAKRAPRWDQKSKAPGKTPRSYRSWRAHKFKIMACLGASGGDVAFTRRFMLFREGVNLPNNIVHYYNSRYRSLEAPPHPPAPQPDSRPHHRRGQPGNQAAQEPHLSHPVCHLSAKPGLPHRL</sequence>
<feature type="compositionally biased region" description="Pro residues" evidence="1">
    <location>
        <begin position="109"/>
        <end position="118"/>
    </location>
</feature>
<dbReference type="KEGG" id="vg:11763510"/>
<dbReference type="EMBL" id="GU226970">
    <property type="protein sequence ID" value="ADD17116.1"/>
    <property type="molecule type" value="Genomic_DNA"/>
</dbReference>
<evidence type="ECO:0000256" key="1">
    <source>
        <dbReference type="SAM" id="MobiDB-lite"/>
    </source>
</evidence>
<feature type="region of interest" description="Disordered" evidence="1">
    <location>
        <begin position="1"/>
        <end position="56"/>
    </location>
</feature>
<evidence type="ECO:0000313" key="2">
    <source>
        <dbReference type="EMBL" id="ADD17116.1"/>
    </source>
</evidence>
<keyword evidence="3" id="KW-1185">Reference proteome</keyword>
<proteinExistence type="predicted"/>